<dbReference type="SUPFAM" id="SSF52266">
    <property type="entry name" value="SGNH hydrolase"/>
    <property type="match status" value="1"/>
</dbReference>
<feature type="transmembrane region" description="Helical" evidence="7">
    <location>
        <begin position="27"/>
        <end position="47"/>
    </location>
</feature>
<dbReference type="EMBL" id="BSPC01000009">
    <property type="protein sequence ID" value="GLS18121.1"/>
    <property type="molecule type" value="Genomic_DNA"/>
</dbReference>
<sequence>MVYGWLGVAGALIISACIFLVKQQGFYVWQAVFLVAGVLLVIASGSAGTPWSRVLAAKPLVYIGLISYPLYLWHWPVLVLARYCDARLFRHLSFLLIALSFVLAAVTYRYLERPIRRMEPLRDVSIRLFFAMAATSLVAVVGSVIPVSNLWYPPEVRPILDYANYDYVTDARVGECWIDPADRRQSFGSSCGFGEDRNGLKVAIWGDSHSGRLYPGLRRTAGSDIKIAEYVSSACPPIQNFSEVCQPVNEKAFQALENERPDIVILFARWTLYSNQYRAGSAINGLGYYVSRLKALGARVIVVGPFPVFKTDLPTLLLKEWSENKKAGLPVSLDGVPDRATAGVDRDLRAFAEKNSLRFFSLVDLLCSGNGCKTTFSDSPYDLITWDYGHLTTGGAEYVSRHLLDSIRDLARSRDSDFASLKENSAKKQLD</sequence>
<dbReference type="Pfam" id="PF19040">
    <property type="entry name" value="SGNH"/>
    <property type="match status" value="1"/>
</dbReference>
<evidence type="ECO:0000256" key="3">
    <source>
        <dbReference type="ARBA" id="ARBA00022692"/>
    </source>
</evidence>
<dbReference type="Gene3D" id="3.40.50.1110">
    <property type="entry name" value="SGNH hydrolase"/>
    <property type="match status" value="1"/>
</dbReference>
<keyword evidence="2" id="KW-0808">Transferase</keyword>
<reference evidence="10" key="1">
    <citation type="journal article" date="2019" name="Int. J. Syst. Evol. Microbiol.">
        <title>The Global Catalogue of Microorganisms (GCM) 10K type strain sequencing project: providing services to taxonomists for standard genome sequencing and annotation.</title>
        <authorList>
            <consortium name="The Broad Institute Genomics Platform"/>
            <consortium name="The Broad Institute Genome Sequencing Center for Infectious Disease"/>
            <person name="Wu L."/>
            <person name="Ma J."/>
        </authorList>
    </citation>
    <scope>NUCLEOTIDE SEQUENCE [LARGE SCALE GENOMIC DNA]</scope>
    <source>
        <strain evidence="10">NBRC 101365</strain>
    </source>
</reference>
<evidence type="ECO:0000256" key="7">
    <source>
        <dbReference type="SAM" id="Phobius"/>
    </source>
</evidence>
<proteinExistence type="predicted"/>
<dbReference type="InterPro" id="IPR050879">
    <property type="entry name" value="Acyltransferase_3"/>
</dbReference>
<dbReference type="InterPro" id="IPR036514">
    <property type="entry name" value="SGNH_hydro_sf"/>
</dbReference>
<keyword evidence="3 7" id="KW-0812">Transmembrane</keyword>
<feature type="domain" description="SGNH" evidence="8">
    <location>
        <begin position="187"/>
        <end position="403"/>
    </location>
</feature>
<evidence type="ECO:0000313" key="10">
    <source>
        <dbReference type="Proteomes" id="UP001156882"/>
    </source>
</evidence>
<name>A0ABQ6CCY6_9HYPH</name>
<dbReference type="Proteomes" id="UP001156882">
    <property type="component" value="Unassembled WGS sequence"/>
</dbReference>
<evidence type="ECO:0000313" key="9">
    <source>
        <dbReference type="EMBL" id="GLS18121.1"/>
    </source>
</evidence>
<comment type="caution">
    <text evidence="9">The sequence shown here is derived from an EMBL/GenBank/DDBJ whole genome shotgun (WGS) entry which is preliminary data.</text>
</comment>
<keyword evidence="5 7" id="KW-0472">Membrane</keyword>
<accession>A0ABQ6CCY6</accession>
<feature type="transmembrane region" description="Helical" evidence="7">
    <location>
        <begin position="88"/>
        <end position="108"/>
    </location>
</feature>
<feature type="transmembrane region" description="Helical" evidence="7">
    <location>
        <begin position="59"/>
        <end position="76"/>
    </location>
</feature>
<evidence type="ECO:0000256" key="2">
    <source>
        <dbReference type="ARBA" id="ARBA00022679"/>
    </source>
</evidence>
<evidence type="ECO:0000256" key="6">
    <source>
        <dbReference type="ARBA" id="ARBA00023315"/>
    </source>
</evidence>
<feature type="transmembrane region" description="Helical" evidence="7">
    <location>
        <begin position="5"/>
        <end position="21"/>
    </location>
</feature>
<feature type="transmembrane region" description="Helical" evidence="7">
    <location>
        <begin position="128"/>
        <end position="152"/>
    </location>
</feature>
<protein>
    <recommendedName>
        <fullName evidence="8">SGNH domain-containing protein</fullName>
    </recommendedName>
</protein>
<keyword evidence="6" id="KW-0012">Acyltransferase</keyword>
<organism evidence="9 10">
    <name type="scientific">Labrys miyagiensis</name>
    <dbReference type="NCBI Taxonomy" id="346912"/>
    <lineage>
        <taxon>Bacteria</taxon>
        <taxon>Pseudomonadati</taxon>
        <taxon>Pseudomonadota</taxon>
        <taxon>Alphaproteobacteria</taxon>
        <taxon>Hyphomicrobiales</taxon>
        <taxon>Xanthobacteraceae</taxon>
        <taxon>Labrys</taxon>
    </lineage>
</organism>
<keyword evidence="4 7" id="KW-1133">Transmembrane helix</keyword>
<evidence type="ECO:0000259" key="8">
    <source>
        <dbReference type="Pfam" id="PF19040"/>
    </source>
</evidence>
<keyword evidence="10" id="KW-1185">Reference proteome</keyword>
<evidence type="ECO:0000256" key="4">
    <source>
        <dbReference type="ARBA" id="ARBA00022989"/>
    </source>
</evidence>
<gene>
    <name evidence="9" type="ORF">GCM10007874_11370</name>
</gene>
<evidence type="ECO:0000256" key="1">
    <source>
        <dbReference type="ARBA" id="ARBA00022475"/>
    </source>
</evidence>
<dbReference type="PANTHER" id="PTHR23028">
    <property type="entry name" value="ACETYLTRANSFERASE"/>
    <property type="match status" value="1"/>
</dbReference>
<dbReference type="PANTHER" id="PTHR23028:SF53">
    <property type="entry name" value="ACYL_TRANSF_3 DOMAIN-CONTAINING PROTEIN"/>
    <property type="match status" value="1"/>
</dbReference>
<keyword evidence="1" id="KW-1003">Cell membrane</keyword>
<dbReference type="InterPro" id="IPR043968">
    <property type="entry name" value="SGNH"/>
</dbReference>
<evidence type="ECO:0000256" key="5">
    <source>
        <dbReference type="ARBA" id="ARBA00023136"/>
    </source>
</evidence>